<sequence>MYSKRRKQASSADLRAIKEELRVELQQDLLSLLASQGLQIVPVSRNTSPAPGRRSSYASASDVAARDINEGPLNNGDGDEEAPENDSPIRNEDPELMELMELDQSWSHDTISCLSEPTPCALFHTVGGHRVVVAWGQVYPKQFLLHSVQVDVECAVVKSLSDAAKSGQEKQYAPKNLATKSAPISVGTVAAKCGQEKERMADATIYAPINAATKSGQEKEKMADAAICVPITAATKSGSGKERMVETSKKAPGEGSNKQQAIKSSKEAAGKKQSKKKGAASAWTRANPRFNYGQPMLTADELNSAGPATISLHNYYLKGCAEKKKDILVQFRRAHLLRSLDKECFLVGFNDLYDLFNVDALDVSLLRCFTLSMISETKARTVPVGFLDPELMSMSTITSDRSYVVNYVAKAMQKYVKKKLIMFAHNTIGHWVSVVVIPKWKKVLYFDSLRSQARDHKQLKEVLNEAFISYCSLKKVARESLQHVTKFQCHQQPPGNACGFYVVYHLMKAMELLSKDADPEEFEVMTTPLSVDVLHGIHENIASFIVNQVISDRGEFHCSNPGLA</sequence>
<protein>
    <recommendedName>
        <fullName evidence="5">Ubiquitin-like protease family profile domain-containing protein</fullName>
    </recommendedName>
</protein>
<proteinExistence type="inferred from homology"/>
<evidence type="ECO:0000256" key="1">
    <source>
        <dbReference type="ARBA" id="ARBA00005234"/>
    </source>
</evidence>
<dbReference type="PANTHER" id="PTHR33018">
    <property type="entry name" value="OS10G0338966 PROTEIN-RELATED"/>
    <property type="match status" value="1"/>
</dbReference>
<keyword evidence="7" id="KW-1185">Reference proteome</keyword>
<gene>
    <name evidence="6" type="ORF">URODEC1_LOCUS57417</name>
</gene>
<accession>A0ABC9ATF4</accession>
<dbReference type="Pfam" id="PF02902">
    <property type="entry name" value="Peptidase_C48"/>
    <property type="match status" value="1"/>
</dbReference>
<dbReference type="GO" id="GO:0006508">
    <property type="term" value="P:proteolysis"/>
    <property type="evidence" value="ECO:0007669"/>
    <property type="project" value="UniProtKB-KW"/>
</dbReference>
<dbReference type="InterPro" id="IPR038765">
    <property type="entry name" value="Papain-like_cys_pep_sf"/>
</dbReference>
<name>A0ABC9ATF4_9POAL</name>
<dbReference type="AlphaFoldDB" id="A0ABC9ATF4"/>
<dbReference type="PANTHER" id="PTHR33018:SF34">
    <property type="entry name" value="OS02G0472350 PROTEIN"/>
    <property type="match status" value="1"/>
</dbReference>
<feature type="region of interest" description="Disordered" evidence="4">
    <location>
        <begin position="41"/>
        <end position="91"/>
    </location>
</feature>
<feature type="compositionally biased region" description="Basic and acidic residues" evidence="4">
    <location>
        <begin position="239"/>
        <end position="252"/>
    </location>
</feature>
<feature type="domain" description="Ubiquitin-like protease family profile" evidence="5">
    <location>
        <begin position="377"/>
        <end position="520"/>
    </location>
</feature>
<evidence type="ECO:0000313" key="6">
    <source>
        <dbReference type="EMBL" id="CAL4984213.1"/>
    </source>
</evidence>
<evidence type="ECO:0000313" key="7">
    <source>
        <dbReference type="Proteomes" id="UP001497457"/>
    </source>
</evidence>
<feature type="region of interest" description="Disordered" evidence="4">
    <location>
        <begin position="238"/>
        <end position="282"/>
    </location>
</feature>
<dbReference type="InterPro" id="IPR003653">
    <property type="entry name" value="Peptidase_C48_C"/>
</dbReference>
<evidence type="ECO:0000256" key="4">
    <source>
        <dbReference type="SAM" id="MobiDB-lite"/>
    </source>
</evidence>
<dbReference type="Proteomes" id="UP001497457">
    <property type="component" value="Chromosome 22rd"/>
</dbReference>
<evidence type="ECO:0000259" key="5">
    <source>
        <dbReference type="Pfam" id="PF02902"/>
    </source>
</evidence>
<keyword evidence="3" id="KW-0378">Hydrolase</keyword>
<evidence type="ECO:0000256" key="2">
    <source>
        <dbReference type="ARBA" id="ARBA00022670"/>
    </source>
</evidence>
<reference evidence="6" key="1">
    <citation type="submission" date="2024-10" db="EMBL/GenBank/DDBJ databases">
        <authorList>
            <person name="Ryan C."/>
        </authorList>
    </citation>
    <scope>NUCLEOTIDE SEQUENCE [LARGE SCALE GENOMIC DNA]</scope>
</reference>
<keyword evidence="2" id="KW-0645">Protease</keyword>
<organism evidence="6 7">
    <name type="scientific">Urochloa decumbens</name>
    <dbReference type="NCBI Taxonomy" id="240449"/>
    <lineage>
        <taxon>Eukaryota</taxon>
        <taxon>Viridiplantae</taxon>
        <taxon>Streptophyta</taxon>
        <taxon>Embryophyta</taxon>
        <taxon>Tracheophyta</taxon>
        <taxon>Spermatophyta</taxon>
        <taxon>Magnoliopsida</taxon>
        <taxon>Liliopsida</taxon>
        <taxon>Poales</taxon>
        <taxon>Poaceae</taxon>
        <taxon>PACMAD clade</taxon>
        <taxon>Panicoideae</taxon>
        <taxon>Panicodae</taxon>
        <taxon>Paniceae</taxon>
        <taxon>Melinidinae</taxon>
        <taxon>Urochloa</taxon>
    </lineage>
</organism>
<comment type="similarity">
    <text evidence="1">Belongs to the peptidase C48 family.</text>
</comment>
<dbReference type="SUPFAM" id="SSF54001">
    <property type="entry name" value="Cysteine proteinases"/>
    <property type="match status" value="1"/>
</dbReference>
<dbReference type="Gene3D" id="3.40.395.10">
    <property type="entry name" value="Adenoviral Proteinase, Chain A"/>
    <property type="match status" value="1"/>
</dbReference>
<dbReference type="EMBL" id="OZ075132">
    <property type="protein sequence ID" value="CAL4984213.1"/>
    <property type="molecule type" value="Genomic_DNA"/>
</dbReference>
<dbReference type="GO" id="GO:0008233">
    <property type="term" value="F:peptidase activity"/>
    <property type="evidence" value="ECO:0007669"/>
    <property type="project" value="UniProtKB-KW"/>
</dbReference>
<evidence type="ECO:0000256" key="3">
    <source>
        <dbReference type="ARBA" id="ARBA00022801"/>
    </source>
</evidence>